<dbReference type="RefSeq" id="WP_216872433.1">
    <property type="nucleotide sequence ID" value="NZ_JAERQM010000001.1"/>
</dbReference>
<evidence type="ECO:0000313" key="4">
    <source>
        <dbReference type="Proteomes" id="UP000689967"/>
    </source>
</evidence>
<reference evidence="3 4" key="1">
    <citation type="submission" date="2021-01" db="EMBL/GenBank/DDBJ databases">
        <title>Roseomonas sp. nov, a bacterium isolated from an oil production mixture in Yumen Oilfield.</title>
        <authorList>
            <person name="Wu D."/>
        </authorList>
    </citation>
    <scope>NUCLEOTIDE SEQUENCE [LARGE SCALE GENOMIC DNA]</scope>
    <source>
        <strain evidence="3 4">ROY-5-3</strain>
    </source>
</reference>
<keyword evidence="2" id="KW-1133">Transmembrane helix</keyword>
<evidence type="ECO:0000256" key="2">
    <source>
        <dbReference type="SAM" id="Phobius"/>
    </source>
</evidence>
<dbReference type="EMBL" id="JAERQM010000001">
    <property type="protein sequence ID" value="MBU8542066.1"/>
    <property type="molecule type" value="Genomic_DNA"/>
</dbReference>
<keyword evidence="4" id="KW-1185">Reference proteome</keyword>
<feature type="compositionally biased region" description="Polar residues" evidence="1">
    <location>
        <begin position="162"/>
        <end position="171"/>
    </location>
</feature>
<gene>
    <name evidence="3" type="ORF">JJQ90_00025</name>
</gene>
<feature type="region of interest" description="Disordered" evidence="1">
    <location>
        <begin position="143"/>
        <end position="171"/>
    </location>
</feature>
<organism evidence="3 4">
    <name type="scientific">Falsiroseomonas oleicola</name>
    <dbReference type="NCBI Taxonomy" id="2801474"/>
    <lineage>
        <taxon>Bacteria</taxon>
        <taxon>Pseudomonadati</taxon>
        <taxon>Pseudomonadota</taxon>
        <taxon>Alphaproteobacteria</taxon>
        <taxon>Acetobacterales</taxon>
        <taxon>Roseomonadaceae</taxon>
        <taxon>Falsiroseomonas</taxon>
    </lineage>
</organism>
<evidence type="ECO:0000256" key="1">
    <source>
        <dbReference type="SAM" id="MobiDB-lite"/>
    </source>
</evidence>
<proteinExistence type="predicted"/>
<feature type="transmembrane region" description="Helical" evidence="2">
    <location>
        <begin position="12"/>
        <end position="31"/>
    </location>
</feature>
<keyword evidence="2" id="KW-0812">Transmembrane</keyword>
<comment type="caution">
    <text evidence="3">The sequence shown here is derived from an EMBL/GenBank/DDBJ whole genome shotgun (WGS) entry which is preliminary data.</text>
</comment>
<feature type="compositionally biased region" description="Basic and acidic residues" evidence="1">
    <location>
        <begin position="144"/>
        <end position="154"/>
    </location>
</feature>
<dbReference type="Proteomes" id="UP000689967">
    <property type="component" value="Unassembled WGS sequence"/>
</dbReference>
<protein>
    <submittedName>
        <fullName evidence="3">Uncharacterized protein</fullName>
    </submittedName>
</protein>
<feature type="transmembrane region" description="Helical" evidence="2">
    <location>
        <begin position="46"/>
        <end position="66"/>
    </location>
</feature>
<name>A0ABS6H3E6_9PROT</name>
<sequence>MKPGSTGRGWGAAIIRACGLVLIAASLLPLIPTDAGWIRIPDFPRLQFAALLVLLTGAALVAASGLQMSRIWPYTTLHPTQAGSTDSCEPSRRMSVVVVNLRESDRGARTFLDVVRRVDPDVVFVVEVDGRWVAALRPLEEDDPEHHLHPRDDAWGCDTRQDQQTVSQQPA</sequence>
<keyword evidence="2" id="KW-0472">Membrane</keyword>
<accession>A0ABS6H3E6</accession>
<evidence type="ECO:0000313" key="3">
    <source>
        <dbReference type="EMBL" id="MBU8542066.1"/>
    </source>
</evidence>